<reference evidence="1" key="1">
    <citation type="submission" date="2024-01" db="EMBL/GenBank/DDBJ databases">
        <authorList>
            <person name="Webb A."/>
        </authorList>
    </citation>
    <scope>NUCLEOTIDE SEQUENCE</scope>
    <source>
        <strain evidence="1">Pm1</strain>
    </source>
</reference>
<accession>A0AAV1TEG4</accession>
<name>A0AAV1TEG4_9STRA</name>
<dbReference type="Proteomes" id="UP001162060">
    <property type="component" value="Unassembled WGS sequence"/>
</dbReference>
<dbReference type="EMBL" id="CAKLBY020000047">
    <property type="protein sequence ID" value="CAK7918076.1"/>
    <property type="molecule type" value="Genomic_DNA"/>
</dbReference>
<organism evidence="1 2">
    <name type="scientific">Peronospora matthiolae</name>
    <dbReference type="NCBI Taxonomy" id="2874970"/>
    <lineage>
        <taxon>Eukaryota</taxon>
        <taxon>Sar</taxon>
        <taxon>Stramenopiles</taxon>
        <taxon>Oomycota</taxon>
        <taxon>Peronosporomycetes</taxon>
        <taxon>Peronosporales</taxon>
        <taxon>Peronosporaceae</taxon>
        <taxon>Peronospora</taxon>
    </lineage>
</organism>
<proteinExistence type="predicted"/>
<evidence type="ECO:0000313" key="1">
    <source>
        <dbReference type="EMBL" id="CAK7918076.1"/>
    </source>
</evidence>
<protein>
    <submittedName>
        <fullName evidence="1">Uncharacterized protein</fullName>
    </submittedName>
</protein>
<sequence>MKLQQVAFRVKKPVNAGLVPVICSREKAHGQAVAGIISCDLNGQLREV</sequence>
<dbReference type="AlphaFoldDB" id="A0AAV1TEG4"/>
<evidence type="ECO:0000313" key="2">
    <source>
        <dbReference type="Proteomes" id="UP001162060"/>
    </source>
</evidence>
<gene>
    <name evidence="1" type="ORF">PM001_LOCUS5720</name>
</gene>
<comment type="caution">
    <text evidence="1">The sequence shown here is derived from an EMBL/GenBank/DDBJ whole genome shotgun (WGS) entry which is preliminary data.</text>
</comment>